<sequence>MANDFNLNEFKLKDPVRNIQDGLKEPVKDSTPGFFQSIKNPIDLWREESLPASIYQWISGNTKKKQAQEALDYIRGNPEQEGSKIYKEAERHLNRFGYLLEDGPMNIDMKEIKNVIKANPKLFGAELVNMMMADPYLLFMPMGWGRLGRGVVNGLRLKFGKQMSLAKIPRRKASIMSDLKVGAFATLATPFVFSGAWQLGEDAKLDPKRLAVETTLGATAGAVFSVGFAGMGAMAQRLTKFPKNRVTEIQTEVLKKYNNNPEKLLEPNEQGIPRSINDFLNEIKKEVDDTFVKEPIPRKLNIVYEDIKSPQAMAFFRRSKDGGTVFMDVKRIKEAYAQKAWTKPRIDGVDPLPEGQFKTPKEFQDFIYYHELSHWQNSRLPNEPLGVYESRMNTLALDTANKAKLDAKVTQDILNSKYKFDVIKADMTAALRDVMEHGRDMSIATLFKGAGSVGAVFGAAQFLTAEDDKLLATAKGVGLGAAIYGAGTLLNRHLKRIPKDFAEVELIAEATMDAAKISTIKLNSAGTALGNRIKEMLPDAIDSRRRVFYYLTKGSVNRKTFKYDPRLGPILETELNAAEREAAKAIRTVFDSFGTTFGTSNKGSANLFQNLRSNYLPLLWNHYDPKIQAFKFVKQFDKDTLNSISGISNKFQFGRRILDDIDQGLKKGFTIKTGYDDPAELIKIYVHAAGKALSTRAMISSLERSKVAGSPLLIRRGIKIPSGNYVEFKHPYFEDKLGYPYIHKGMERSIRMVFDARDEPALMSAIFTTNLMMKRLAVGFSFFHAGALVESLWFAGAKPKFLKKVLDPRSKAELEKLISNPETYVKEFPHAVNVLNDMGFKDVIQFSRGLGLQISTPEDIGFDRFYYNLRGIDKTLKNHFGISTNGNIEKVFKWFDQITWDRVFTQAKLHTFLTVLNRQTLKGVPNKLRIEPGDTQAVIYRKAAQAATFTNDAFGGQNWEQLANRIQTPWLKSLLQTTFAPGSRGYMQLLMFAPDWTISNVRIIGKSLPAFESDPGLRRMYQYYFARAALTYAAAGSALNYIFSGHSLLDNVDPTRIDLGDGEVLTFSKQLMEPFHWITDPAGTGLKKVGALPRVVTEVLTDKKYLTTKWSPNITREDDEAIKKGLAIGGHVGKRFLPIWLQQATASVEQGLQKDGLSLDLAADTSVDFVLGQLGHPRYKGPRYTQYKTKDIF</sequence>
<protein>
    <recommendedName>
        <fullName evidence="2">Large polyvalent protein associated domain-containing protein</fullName>
    </recommendedName>
</protein>
<accession>A0A0F7L864</accession>
<dbReference type="EMBL" id="KR029597">
    <property type="protein sequence ID" value="AKH47738.1"/>
    <property type="molecule type" value="Genomic_DNA"/>
</dbReference>
<organism evidence="1">
    <name type="scientific">uncultured marine virus</name>
    <dbReference type="NCBI Taxonomy" id="186617"/>
    <lineage>
        <taxon>Viruses</taxon>
        <taxon>environmental samples</taxon>
    </lineage>
</organism>
<name>A0A0F7L864_9VIRU</name>
<reference evidence="1" key="2">
    <citation type="submission" date="2015-03" db="EMBL/GenBank/DDBJ databases">
        <authorList>
            <person name="Chow C.-E.T."/>
            <person name="Winget D.M."/>
            <person name="White R.A.III."/>
            <person name="Hallam S.J."/>
            <person name="Suttle C.A."/>
        </authorList>
    </citation>
    <scope>NUCLEOTIDE SEQUENCE</scope>
    <source>
        <strain evidence="1">Oxic1_2</strain>
    </source>
</reference>
<evidence type="ECO:0000313" key="1">
    <source>
        <dbReference type="EMBL" id="AKH47738.1"/>
    </source>
</evidence>
<proteinExistence type="predicted"/>
<reference evidence="1" key="1">
    <citation type="journal article" date="2015" name="Front. Microbiol.">
        <title>Combining genomic sequencing methods to explore viral diversity and reveal potential virus-host interactions.</title>
        <authorList>
            <person name="Chow C.E."/>
            <person name="Winget D.M."/>
            <person name="White R.A.III."/>
            <person name="Hallam S.J."/>
            <person name="Suttle C.A."/>
        </authorList>
    </citation>
    <scope>NUCLEOTIDE SEQUENCE</scope>
    <source>
        <strain evidence="1">Oxic1_2</strain>
    </source>
</reference>
<evidence type="ECO:0008006" key="2">
    <source>
        <dbReference type="Google" id="ProtNLM"/>
    </source>
</evidence>